<evidence type="ECO:0000256" key="10">
    <source>
        <dbReference type="ARBA" id="ARBA00022723"/>
    </source>
</evidence>
<organism evidence="18 19">
    <name type="scientific">Halonotius terrestris</name>
    <dbReference type="NCBI Taxonomy" id="2487750"/>
    <lineage>
        <taxon>Archaea</taxon>
        <taxon>Methanobacteriati</taxon>
        <taxon>Methanobacteriota</taxon>
        <taxon>Stenosarchaea group</taxon>
        <taxon>Halobacteria</taxon>
        <taxon>Halobacteriales</taxon>
        <taxon>Haloferacaceae</taxon>
        <taxon>Halonotius</taxon>
    </lineage>
</organism>
<feature type="transmembrane region" description="Helical" evidence="17">
    <location>
        <begin position="361"/>
        <end position="380"/>
    </location>
</feature>
<evidence type="ECO:0000256" key="8">
    <source>
        <dbReference type="ARBA" id="ARBA00022679"/>
    </source>
</evidence>
<evidence type="ECO:0000256" key="2">
    <source>
        <dbReference type="ARBA" id="ARBA00001946"/>
    </source>
</evidence>
<feature type="transmembrane region" description="Helical" evidence="17">
    <location>
        <begin position="255"/>
        <end position="275"/>
    </location>
</feature>
<reference evidence="18" key="1">
    <citation type="submission" date="2019-02" db="EMBL/GenBank/DDBJ databases">
        <title>Halonotius sp. a new haloarchaeum isolated from saline soil.</title>
        <authorList>
            <person name="Duran-Viseras A."/>
            <person name="Sanchez-Porro C."/>
            <person name="Ventosa A."/>
        </authorList>
    </citation>
    <scope>NUCLEOTIDE SEQUENCE</scope>
    <source>
        <strain evidence="18">F15B</strain>
    </source>
</reference>
<dbReference type="RefSeq" id="WP_142978283.1">
    <property type="nucleotide sequence ID" value="NZ_RKLU01000001.1"/>
</dbReference>
<evidence type="ECO:0000256" key="16">
    <source>
        <dbReference type="ARBA" id="ARBA00034066"/>
    </source>
</evidence>
<dbReference type="AlphaFoldDB" id="A0A8J8PAL1"/>
<keyword evidence="14" id="KW-0464">Manganese</keyword>
<keyword evidence="7" id="KW-0328">Glycosyltransferase</keyword>
<dbReference type="GO" id="GO:0046872">
    <property type="term" value="F:metal ion binding"/>
    <property type="evidence" value="ECO:0007669"/>
    <property type="project" value="UniProtKB-KW"/>
</dbReference>
<comment type="pathway">
    <text evidence="4">Protein modification; protein glycosylation.</text>
</comment>
<keyword evidence="13 17" id="KW-0472">Membrane</keyword>
<feature type="transmembrane region" description="Helical" evidence="17">
    <location>
        <begin position="333"/>
        <end position="355"/>
    </location>
</feature>
<feature type="transmembrane region" description="Helical" evidence="17">
    <location>
        <begin position="479"/>
        <end position="497"/>
    </location>
</feature>
<evidence type="ECO:0000256" key="5">
    <source>
        <dbReference type="ARBA" id="ARBA00010810"/>
    </source>
</evidence>
<feature type="transmembrane region" description="Helical" evidence="17">
    <location>
        <begin position="107"/>
        <end position="126"/>
    </location>
</feature>
<feature type="transmembrane region" description="Helical" evidence="17">
    <location>
        <begin position="305"/>
        <end position="321"/>
    </location>
</feature>
<dbReference type="EMBL" id="RKLU01000001">
    <property type="protein sequence ID" value="TQQ83377.1"/>
    <property type="molecule type" value="Genomic_DNA"/>
</dbReference>
<proteinExistence type="inferred from homology"/>
<dbReference type="Proteomes" id="UP000705823">
    <property type="component" value="Unassembled WGS sequence"/>
</dbReference>
<accession>A0A8J8PAL1</accession>
<feature type="transmembrane region" description="Helical" evidence="17">
    <location>
        <begin position="503"/>
        <end position="525"/>
    </location>
</feature>
<dbReference type="PANTHER" id="PTHR13872">
    <property type="entry name" value="DOLICHYL-DIPHOSPHOOLIGOSACCHARIDE--PROTEIN GLYCOSYLTRANSFERASE SUBUNIT"/>
    <property type="match status" value="1"/>
</dbReference>
<comment type="similarity">
    <text evidence="5">Belongs to the STT3 family.</text>
</comment>
<feature type="transmembrane region" description="Helical" evidence="17">
    <location>
        <begin position="173"/>
        <end position="193"/>
    </location>
</feature>
<evidence type="ECO:0000256" key="12">
    <source>
        <dbReference type="ARBA" id="ARBA00022989"/>
    </source>
</evidence>
<evidence type="ECO:0000256" key="7">
    <source>
        <dbReference type="ARBA" id="ARBA00022676"/>
    </source>
</evidence>
<evidence type="ECO:0000256" key="13">
    <source>
        <dbReference type="ARBA" id="ARBA00023136"/>
    </source>
</evidence>
<sequence>MTDVASATAELLADRPELEDALRSILAIDDDGPWTFDDVPLDSGAFGEIVSTGIVESVGDDTYRLRDPTAVRAVLDGASTDSGTDEPQSQSFDLGAVRHRLRTPDPVVTGVLAGLLLFVVVMRTAFSWSAVFRSEHVVLLGNDPYFYRFWLDELTRRPATLGSLPAGMRSHDVFMIASLWVGTLLLGGTQQAVSTVLTWYPVLAAVTVGGLLYWIATVSFGDRRVGFAAVAIYAVTPILAYRSALGFGDHHAFDYLLVTITVAGLVALVSESAAWRTATLRRATGVAAMVLGVAGQVHAWRGGPLLLAPLAVYITASVLFDRRAARDPLRANAWFLGALGIASVVALLAHGGLGWSPLFRAVTPLLIFGGSLVAVGIGVLAQRLELRARTVFGAEVIGGIVVAGLVWVSVPAVRNAIDEGLAYFVRTGSTGITETVSILSPELGVVVTPFYYLGATFVFGLVGLAGVSYRLVDVDRPAWLVLGAYGWTFFAAALVQLRFASQFGLLCAVFGGVVFVYLLSAVDLIEPISGVERTREATAENGSVSLPPLRTVALIAVVFLFIGGFGAFQTAVDTGDLAVEDSTYESSLAIDDYATATNTTWPENYVLSQWSWNRAYNYYVNGQTESYTYARNNYREFLGATEPGSWYDRLQEKPVGYIVVEPTVNDPFPASMQARLWSNWGSATETTAGLGHYRAIHATDDRKVYELVPGAELTWTGAPTETRTVQTTLTVGNETVVYERRVTAGDDGQYSVRVPYPGSYEIGSDQMTVSEAAVRNGESISV</sequence>
<evidence type="ECO:0000256" key="9">
    <source>
        <dbReference type="ARBA" id="ARBA00022692"/>
    </source>
</evidence>
<dbReference type="GO" id="GO:0005886">
    <property type="term" value="C:plasma membrane"/>
    <property type="evidence" value="ECO:0007669"/>
    <property type="project" value="UniProtKB-SubCell"/>
</dbReference>
<keyword evidence="12 17" id="KW-1133">Transmembrane helix</keyword>
<evidence type="ECO:0000256" key="15">
    <source>
        <dbReference type="ARBA" id="ARBA00030679"/>
    </source>
</evidence>
<dbReference type="OrthoDB" id="313284at2157"/>
<feature type="transmembrane region" description="Helical" evidence="17">
    <location>
        <begin position="199"/>
        <end position="218"/>
    </location>
</feature>
<feature type="transmembrane region" description="Helical" evidence="17">
    <location>
        <begin position="392"/>
        <end position="410"/>
    </location>
</feature>
<dbReference type="PANTHER" id="PTHR13872:SF1">
    <property type="entry name" value="DOLICHYL-DIPHOSPHOOLIGOSACCHARIDE--PROTEIN GLYCOSYLTRANSFERASE SUBUNIT STT3B"/>
    <property type="match status" value="1"/>
</dbReference>
<dbReference type="InterPro" id="IPR003674">
    <property type="entry name" value="Oligo_trans_STT3"/>
</dbReference>
<keyword evidence="10" id="KW-0479">Metal-binding</keyword>
<name>A0A8J8PAL1_9EURY</name>
<evidence type="ECO:0000256" key="6">
    <source>
        <dbReference type="ARBA" id="ARBA00012602"/>
    </source>
</evidence>
<comment type="subcellular location">
    <subcellularLocation>
        <location evidence="3">Cell membrane</location>
        <topology evidence="3">Multi-pass membrane protein</topology>
    </subcellularLocation>
</comment>
<feature type="transmembrane region" description="Helical" evidence="17">
    <location>
        <begin position="225"/>
        <end position="243"/>
    </location>
</feature>
<dbReference type="EC" id="2.4.99.21" evidence="6"/>
<keyword evidence="19" id="KW-1185">Reference proteome</keyword>
<evidence type="ECO:0000256" key="4">
    <source>
        <dbReference type="ARBA" id="ARBA00004922"/>
    </source>
</evidence>
<comment type="cofactor">
    <cofactor evidence="1">
        <name>Mn(2+)</name>
        <dbReference type="ChEBI" id="CHEBI:29035"/>
    </cofactor>
</comment>
<evidence type="ECO:0000256" key="14">
    <source>
        <dbReference type="ARBA" id="ARBA00023211"/>
    </source>
</evidence>
<evidence type="ECO:0000313" key="18">
    <source>
        <dbReference type="EMBL" id="TQQ83377.1"/>
    </source>
</evidence>
<feature type="transmembrane region" description="Helical" evidence="17">
    <location>
        <begin position="450"/>
        <end position="472"/>
    </location>
</feature>
<keyword evidence="9 17" id="KW-0812">Transmembrane</keyword>
<evidence type="ECO:0000313" key="19">
    <source>
        <dbReference type="Proteomes" id="UP000705823"/>
    </source>
</evidence>
<gene>
    <name evidence="18" type="ORF">EGH24_00845</name>
</gene>
<comment type="caution">
    <text evidence="18">The sequence shown here is derived from an EMBL/GenBank/DDBJ whole genome shotgun (WGS) entry which is preliminary data.</text>
</comment>
<evidence type="ECO:0000256" key="17">
    <source>
        <dbReference type="SAM" id="Phobius"/>
    </source>
</evidence>
<keyword evidence="8" id="KW-0808">Transferase</keyword>
<comment type="catalytic activity">
    <reaction evidence="16">
        <text>an archaeal dolichyl phosphooligosaccharide + [protein]-L-asparagine = an archaeal dolichyl phosphate + a glycoprotein with the oligosaccharide chain attached by N-beta-D-glycosyl linkage to a protein L-asparagine.</text>
        <dbReference type="EC" id="2.4.99.21"/>
    </reaction>
</comment>
<protein>
    <recommendedName>
        <fullName evidence="6">dolichyl-phosphooligosaccharide-protein glycotransferase</fullName>
        <ecNumber evidence="6">2.4.99.21</ecNumber>
    </recommendedName>
    <alternativeName>
        <fullName evidence="15">Oligosaccharyl transferase</fullName>
    </alternativeName>
</protein>
<evidence type="ECO:0000256" key="3">
    <source>
        <dbReference type="ARBA" id="ARBA00004651"/>
    </source>
</evidence>
<dbReference type="GO" id="GO:0004576">
    <property type="term" value="F:oligosaccharyl transferase activity"/>
    <property type="evidence" value="ECO:0007669"/>
    <property type="project" value="InterPro"/>
</dbReference>
<comment type="cofactor">
    <cofactor evidence="2">
        <name>Mg(2+)</name>
        <dbReference type="ChEBI" id="CHEBI:18420"/>
    </cofactor>
</comment>
<keyword evidence="11" id="KW-0460">Magnesium</keyword>
<evidence type="ECO:0000256" key="11">
    <source>
        <dbReference type="ARBA" id="ARBA00022842"/>
    </source>
</evidence>
<evidence type="ECO:0000256" key="1">
    <source>
        <dbReference type="ARBA" id="ARBA00001936"/>
    </source>
</evidence>
<feature type="transmembrane region" description="Helical" evidence="17">
    <location>
        <begin position="552"/>
        <end position="572"/>
    </location>
</feature>